<accession>A0ACC2P5A3</accession>
<dbReference type="Proteomes" id="UP001239111">
    <property type="component" value="Chromosome 2"/>
</dbReference>
<keyword evidence="2" id="KW-1185">Reference proteome</keyword>
<reference evidence="1" key="1">
    <citation type="submission" date="2023-04" db="EMBL/GenBank/DDBJ databases">
        <title>A chromosome-level genome assembly of the parasitoid wasp Eretmocerus hayati.</title>
        <authorList>
            <person name="Zhong Y."/>
            <person name="Liu S."/>
            <person name="Liu Y."/>
        </authorList>
    </citation>
    <scope>NUCLEOTIDE SEQUENCE</scope>
    <source>
        <strain evidence="1">ZJU_SS_LIU_2023</strain>
    </source>
</reference>
<evidence type="ECO:0000313" key="2">
    <source>
        <dbReference type="Proteomes" id="UP001239111"/>
    </source>
</evidence>
<proteinExistence type="predicted"/>
<gene>
    <name evidence="1" type="ORF">QAD02_014532</name>
</gene>
<evidence type="ECO:0000313" key="1">
    <source>
        <dbReference type="EMBL" id="KAJ8678745.1"/>
    </source>
</evidence>
<dbReference type="EMBL" id="CM056742">
    <property type="protein sequence ID" value="KAJ8678745.1"/>
    <property type="molecule type" value="Genomic_DNA"/>
</dbReference>
<organism evidence="1 2">
    <name type="scientific">Eretmocerus hayati</name>
    <dbReference type="NCBI Taxonomy" id="131215"/>
    <lineage>
        <taxon>Eukaryota</taxon>
        <taxon>Metazoa</taxon>
        <taxon>Ecdysozoa</taxon>
        <taxon>Arthropoda</taxon>
        <taxon>Hexapoda</taxon>
        <taxon>Insecta</taxon>
        <taxon>Pterygota</taxon>
        <taxon>Neoptera</taxon>
        <taxon>Endopterygota</taxon>
        <taxon>Hymenoptera</taxon>
        <taxon>Apocrita</taxon>
        <taxon>Proctotrupomorpha</taxon>
        <taxon>Chalcidoidea</taxon>
        <taxon>Aphelinidae</taxon>
        <taxon>Aphelininae</taxon>
        <taxon>Eretmocerus</taxon>
    </lineage>
</organism>
<sequence length="514" mass="58144">MKSTRLLSSLIHVAQVCVSIMIEIDSEAWAKPTDKESTDVEYENDEGPDDGLNDDGDNDNESSPSEPVQLLTKPGHFKVKVGSTAYLPCEVNPESEDVQWVKGQQTLFFGDTRLAEDTRLVRFKNNTLAIHDVQEKDSSDEYACELLMVGERPRVVHSLEVDGPGGPDKHVRLLPDDFVEVDQGSSVTIGCVVMEPLQPKLITWNRDGFRLKNNWENSTSIFIEVHNATRHVAGDYQCMVDTRESKPVMKHLKFRVRHVPEIEYEKEFINGKNRDRSHYYTADDVETNISCVVHSHPPLKKLHWYKDGQYIKIDNERYFKSDPKRSHHVLTIKHVTKEDLGAYQCKASNELGTAEGPVIILTDTPDQPIFVAGKAVGDAIEMQWRVLSYRPIVEAELEIRKDDGNSPWQRVKTVKVTENSNKEHMVLGTIHGIEAGKHEARLRVRNDMEQEQSNDAPASNERKPAWGPYSEIKKFDGEYQDDGNAESVKDSAMKETLSLTTLLLLVATVAHSCL</sequence>
<name>A0ACC2P5A3_9HYME</name>
<comment type="caution">
    <text evidence="1">The sequence shown here is derived from an EMBL/GenBank/DDBJ whole genome shotgun (WGS) entry which is preliminary data.</text>
</comment>
<protein>
    <submittedName>
        <fullName evidence="1">Uncharacterized protein</fullName>
    </submittedName>
</protein>